<dbReference type="InterPro" id="IPR029058">
    <property type="entry name" value="AB_hydrolase_fold"/>
</dbReference>
<dbReference type="Proteomes" id="UP001154282">
    <property type="component" value="Unassembled WGS sequence"/>
</dbReference>
<dbReference type="InterPro" id="IPR022742">
    <property type="entry name" value="Hydrolase_4"/>
</dbReference>
<keyword evidence="4" id="KW-1185">Reference proteome</keyword>
<feature type="compositionally biased region" description="Basic and acidic residues" evidence="1">
    <location>
        <begin position="305"/>
        <end position="317"/>
    </location>
</feature>
<evidence type="ECO:0000259" key="2">
    <source>
        <dbReference type="Pfam" id="PF12146"/>
    </source>
</evidence>
<evidence type="ECO:0000256" key="1">
    <source>
        <dbReference type="SAM" id="MobiDB-lite"/>
    </source>
</evidence>
<evidence type="ECO:0000313" key="3">
    <source>
        <dbReference type="EMBL" id="CAI0411502.1"/>
    </source>
</evidence>
<dbReference type="InterPro" id="IPR051044">
    <property type="entry name" value="MAG_DAG_Lipase"/>
</dbReference>
<organism evidence="3 4">
    <name type="scientific">Linum tenue</name>
    <dbReference type="NCBI Taxonomy" id="586396"/>
    <lineage>
        <taxon>Eukaryota</taxon>
        <taxon>Viridiplantae</taxon>
        <taxon>Streptophyta</taxon>
        <taxon>Embryophyta</taxon>
        <taxon>Tracheophyta</taxon>
        <taxon>Spermatophyta</taxon>
        <taxon>Magnoliopsida</taxon>
        <taxon>eudicotyledons</taxon>
        <taxon>Gunneridae</taxon>
        <taxon>Pentapetalae</taxon>
        <taxon>rosids</taxon>
        <taxon>fabids</taxon>
        <taxon>Malpighiales</taxon>
        <taxon>Linaceae</taxon>
        <taxon>Linum</taxon>
    </lineage>
</organism>
<dbReference type="SUPFAM" id="SSF53474">
    <property type="entry name" value="alpha/beta-Hydrolases"/>
    <property type="match status" value="1"/>
</dbReference>
<evidence type="ECO:0000313" key="4">
    <source>
        <dbReference type="Proteomes" id="UP001154282"/>
    </source>
</evidence>
<protein>
    <recommendedName>
        <fullName evidence="2">Serine aminopeptidase S33 domain-containing protein</fullName>
    </recommendedName>
</protein>
<dbReference type="AlphaFoldDB" id="A0AAV0JNG8"/>
<proteinExistence type="predicted"/>
<dbReference type="FunFam" id="3.40.50.1820:FF:000036">
    <property type="entry name" value="Alpha/beta-Hydrolases superfamily protein"/>
    <property type="match status" value="1"/>
</dbReference>
<accession>A0AAV0JNG8</accession>
<comment type="caution">
    <text evidence="3">The sequence shown here is derived from an EMBL/GenBank/DDBJ whole genome shotgun (WGS) entry which is preliminary data.</text>
</comment>
<feature type="domain" description="Serine aminopeptidase S33" evidence="2">
    <location>
        <begin position="34"/>
        <end position="272"/>
    </location>
</feature>
<dbReference type="EMBL" id="CAMGYJ010000005">
    <property type="protein sequence ID" value="CAI0411502.1"/>
    <property type="molecule type" value="Genomic_DNA"/>
</dbReference>
<dbReference type="PANTHER" id="PTHR11614">
    <property type="entry name" value="PHOSPHOLIPASE-RELATED"/>
    <property type="match status" value="1"/>
</dbReference>
<reference evidence="3" key="1">
    <citation type="submission" date="2022-08" db="EMBL/GenBank/DDBJ databases">
        <authorList>
            <person name="Gutierrez-Valencia J."/>
        </authorList>
    </citation>
    <scope>NUCLEOTIDE SEQUENCE</scope>
</reference>
<dbReference type="Gene3D" id="3.40.50.1820">
    <property type="entry name" value="alpha/beta hydrolase"/>
    <property type="match status" value="1"/>
</dbReference>
<dbReference type="PRINTS" id="PR00111">
    <property type="entry name" value="ABHYDROLASE"/>
</dbReference>
<sequence length="324" mass="36741">MAREVDGVKYNEEFILNSRGSKLFTCKWVPANEEPKALIFLCHGYAMECSITMDSTAMRLAKQGYGVYGIDYEGHGKSSGLQGYIQNLDSVVQDCAQHFRNISETEDKRGKKRYLMGESLGGAVTLLLHRTMPNFWDGAILVAPMCKIADDVKPPAFVISALTKLSYVIPTWRIVPTKDIIDTAFKVPEIRKQIRENPYCYKGRPRLKTAFELLRTSMDIEQRLHEVTMPFILLHGEDDRVTDKSVSKQLFDVSSTKDKTIKLYDGMWHGLLYGETPENIELVFNDITSWLDERSGGGSALGSRSEMEQKFRNDKLSGHYLSSK</sequence>
<dbReference type="Pfam" id="PF12146">
    <property type="entry name" value="Hydrolase_4"/>
    <property type="match status" value="1"/>
</dbReference>
<gene>
    <name evidence="3" type="ORF">LITE_LOCUS15200</name>
</gene>
<name>A0AAV0JNG8_9ROSI</name>
<feature type="region of interest" description="Disordered" evidence="1">
    <location>
        <begin position="298"/>
        <end position="324"/>
    </location>
</feature>
<dbReference type="InterPro" id="IPR000073">
    <property type="entry name" value="AB_hydrolase_1"/>
</dbReference>